<evidence type="ECO:0000313" key="3">
    <source>
        <dbReference type="Proteomes" id="UP001153555"/>
    </source>
</evidence>
<comment type="caution">
    <text evidence="2">The sequence shown here is derived from an EMBL/GenBank/DDBJ whole genome shotgun (WGS) entry which is preliminary data.</text>
</comment>
<gene>
    <name evidence="2" type="ORF">SHERM_26633</name>
</gene>
<evidence type="ECO:0000313" key="2">
    <source>
        <dbReference type="EMBL" id="CAA0831253.1"/>
    </source>
</evidence>
<organism evidence="2 3">
    <name type="scientific">Striga hermonthica</name>
    <name type="common">Purple witchweed</name>
    <name type="synonym">Buchnera hermonthica</name>
    <dbReference type="NCBI Taxonomy" id="68872"/>
    <lineage>
        <taxon>Eukaryota</taxon>
        <taxon>Viridiplantae</taxon>
        <taxon>Streptophyta</taxon>
        <taxon>Embryophyta</taxon>
        <taxon>Tracheophyta</taxon>
        <taxon>Spermatophyta</taxon>
        <taxon>Magnoliopsida</taxon>
        <taxon>eudicotyledons</taxon>
        <taxon>Gunneridae</taxon>
        <taxon>Pentapetalae</taxon>
        <taxon>asterids</taxon>
        <taxon>lamiids</taxon>
        <taxon>Lamiales</taxon>
        <taxon>Orobanchaceae</taxon>
        <taxon>Buchnereae</taxon>
        <taxon>Striga</taxon>
    </lineage>
</organism>
<proteinExistence type="predicted"/>
<feature type="region of interest" description="Disordered" evidence="1">
    <location>
        <begin position="1"/>
        <end position="64"/>
    </location>
</feature>
<protein>
    <submittedName>
        <fullName evidence="2">Uncharacterized protein</fullName>
    </submittedName>
</protein>
<sequence>MVNSPQSRKNDERVVDEGSTDQPRGGWKGRRSGLNESQPSHSSQSVKHAHEANKQMGDEPTRAEDLVNRGKTVVSAGSDDLVDDTSELKRDKIMAAQGAIKRKVYELKRADECSKRANLSSLPENDDFVDAAPQLKRYKNTMTQNAATLALEATGVAPIIGSDDGDALPSINTRSSPAIFVKAVSGLTDDQKQAVRDMGFGRLLELTPAKMGHWLVENFNHMDRKLKLYGGEKIHVKEDDVYVVLGLPRGTIEITNKKKKTKSELLKEWVRLYNASKPANITAMRVLDMIQNCDGSDDWFKRNFVVLMVTCLFESTSNGMANLRIIHLFSDLSNVMNMNWCSYMIRCLVCTKKSWNDNRGRKNFTGPLLFLTVSASEPSSCLLYAIVF</sequence>
<evidence type="ECO:0000256" key="1">
    <source>
        <dbReference type="SAM" id="MobiDB-lite"/>
    </source>
</evidence>
<name>A0A9N7NGB6_STRHE</name>
<dbReference type="Proteomes" id="UP001153555">
    <property type="component" value="Unassembled WGS sequence"/>
</dbReference>
<dbReference type="PANTHER" id="PTHR34835">
    <property type="entry name" value="OS07G0283600 PROTEIN-RELATED"/>
    <property type="match status" value="1"/>
</dbReference>
<dbReference type="AlphaFoldDB" id="A0A9N7NGB6"/>
<dbReference type="EMBL" id="CACSLK010027831">
    <property type="protein sequence ID" value="CAA0831253.1"/>
    <property type="molecule type" value="Genomic_DNA"/>
</dbReference>
<reference evidence="2" key="1">
    <citation type="submission" date="2019-12" db="EMBL/GenBank/DDBJ databases">
        <authorList>
            <person name="Scholes J."/>
        </authorList>
    </citation>
    <scope>NUCLEOTIDE SEQUENCE</scope>
</reference>
<feature type="compositionally biased region" description="Polar residues" evidence="1">
    <location>
        <begin position="34"/>
        <end position="46"/>
    </location>
</feature>
<dbReference type="OrthoDB" id="1749738at2759"/>
<accession>A0A9N7NGB6</accession>
<dbReference type="PANTHER" id="PTHR34835:SF90">
    <property type="entry name" value="AMINOTRANSFERASE-LIKE PLANT MOBILE DOMAIN-CONTAINING PROTEIN"/>
    <property type="match status" value="1"/>
</dbReference>
<feature type="compositionally biased region" description="Basic and acidic residues" evidence="1">
    <location>
        <begin position="48"/>
        <end position="64"/>
    </location>
</feature>
<keyword evidence="3" id="KW-1185">Reference proteome</keyword>